<dbReference type="EMBL" id="GBXM01020268">
    <property type="protein sequence ID" value="JAH88309.1"/>
    <property type="molecule type" value="Transcribed_RNA"/>
</dbReference>
<sequence>MVMGKPGCHSLHLYVFFLVSSSLRLCSFKRLVLSSCGKRARPSLRTTSWSLTTHL</sequence>
<keyword evidence="1" id="KW-0732">Signal</keyword>
<organism evidence="2">
    <name type="scientific">Anguilla anguilla</name>
    <name type="common">European freshwater eel</name>
    <name type="synonym">Muraena anguilla</name>
    <dbReference type="NCBI Taxonomy" id="7936"/>
    <lineage>
        <taxon>Eukaryota</taxon>
        <taxon>Metazoa</taxon>
        <taxon>Chordata</taxon>
        <taxon>Craniata</taxon>
        <taxon>Vertebrata</taxon>
        <taxon>Euteleostomi</taxon>
        <taxon>Actinopterygii</taxon>
        <taxon>Neopterygii</taxon>
        <taxon>Teleostei</taxon>
        <taxon>Anguilliformes</taxon>
        <taxon>Anguillidae</taxon>
        <taxon>Anguilla</taxon>
    </lineage>
</organism>
<evidence type="ECO:0000256" key="1">
    <source>
        <dbReference type="SAM" id="SignalP"/>
    </source>
</evidence>
<reference evidence="2" key="2">
    <citation type="journal article" date="2015" name="Fish Shellfish Immunol.">
        <title>Early steps in the European eel (Anguilla anguilla)-Vibrio vulnificus interaction in the gills: Role of the RtxA13 toxin.</title>
        <authorList>
            <person name="Callol A."/>
            <person name="Pajuelo D."/>
            <person name="Ebbesson L."/>
            <person name="Teles M."/>
            <person name="MacKenzie S."/>
            <person name="Amaro C."/>
        </authorList>
    </citation>
    <scope>NUCLEOTIDE SEQUENCE</scope>
</reference>
<protein>
    <submittedName>
        <fullName evidence="2">Uncharacterized protein</fullName>
    </submittedName>
</protein>
<feature type="chain" id="PRO_5002434506" evidence="1">
    <location>
        <begin position="23"/>
        <end position="55"/>
    </location>
</feature>
<feature type="signal peptide" evidence="1">
    <location>
        <begin position="1"/>
        <end position="22"/>
    </location>
</feature>
<evidence type="ECO:0000313" key="2">
    <source>
        <dbReference type="EMBL" id="JAH88309.1"/>
    </source>
</evidence>
<accession>A0A0E9WD51</accession>
<proteinExistence type="predicted"/>
<name>A0A0E9WD51_ANGAN</name>
<dbReference type="AlphaFoldDB" id="A0A0E9WD51"/>
<reference evidence="2" key="1">
    <citation type="submission" date="2014-11" db="EMBL/GenBank/DDBJ databases">
        <authorList>
            <person name="Amaro Gonzalez C."/>
        </authorList>
    </citation>
    <scope>NUCLEOTIDE SEQUENCE</scope>
</reference>